<dbReference type="GO" id="GO:0004589">
    <property type="term" value="F:dihydroorotate dehydrogenase (NAD+) activity"/>
    <property type="evidence" value="ECO:0007669"/>
    <property type="project" value="UniProtKB-EC"/>
</dbReference>
<dbReference type="GO" id="GO:0006221">
    <property type="term" value="P:pyrimidine nucleotide biosynthetic process"/>
    <property type="evidence" value="ECO:0007669"/>
    <property type="project" value="UniProtKB-KW"/>
</dbReference>
<comment type="function">
    <text evidence="2">Catalyzes the conversion of dihydroorotate to orotate with NAD(+) as electron acceptor.</text>
</comment>
<dbReference type="GeneID" id="66355593"/>
<dbReference type="EC" id="1.3.1.14" evidence="5"/>
<dbReference type="Gene3D" id="3.30.70.20">
    <property type="match status" value="2"/>
</dbReference>
<evidence type="ECO:0000256" key="14">
    <source>
        <dbReference type="ARBA" id="ARBA00029718"/>
    </source>
</evidence>
<dbReference type="PATRIC" id="fig|1496.1373.peg.1684"/>
<evidence type="ECO:0000256" key="12">
    <source>
        <dbReference type="ARBA" id="ARBA00023004"/>
    </source>
</evidence>
<dbReference type="RefSeq" id="WP_009891591.1">
    <property type="nucleotide sequence ID" value="NZ_AP031492.1"/>
</dbReference>
<dbReference type="EMBL" id="FUPS01000008">
    <property type="protein sequence ID" value="SJS63436.1"/>
    <property type="molecule type" value="Genomic_DNA"/>
</dbReference>
<keyword evidence="8" id="KW-0288">FMN</keyword>
<evidence type="ECO:0000256" key="10">
    <source>
        <dbReference type="ARBA" id="ARBA00022975"/>
    </source>
</evidence>
<reference evidence="20" key="1">
    <citation type="submission" date="2014-07" db="EMBL/GenBank/DDBJ databases">
        <authorList>
            <person name="Monot Marc"/>
        </authorList>
    </citation>
    <scope>NUCLEOTIDE SEQUENCE</scope>
    <source>
        <strain evidence="22">7032989</strain>
        <strain evidence="21">7032994</strain>
    </source>
</reference>
<evidence type="ECO:0000313" key="26">
    <source>
        <dbReference type="EMBL" id="VHY07914.1"/>
    </source>
</evidence>
<evidence type="ECO:0000313" key="20">
    <source>
        <dbReference type="EMBL" id="CDS89207.1"/>
    </source>
</evidence>
<accession>A0A031WJM7</accession>
<dbReference type="GO" id="GO:0005737">
    <property type="term" value="C:cytoplasm"/>
    <property type="evidence" value="ECO:0007669"/>
    <property type="project" value="InterPro"/>
</dbReference>
<evidence type="ECO:0000256" key="15">
    <source>
        <dbReference type="ARBA" id="ARBA00030119"/>
    </source>
</evidence>
<dbReference type="AlphaFoldDB" id="A0A031WJM7"/>
<reference evidence="23" key="2">
    <citation type="journal article" date="2018" name="Genome Biol.">
        <title>SKESA: strategic k-mer extension for scrupulous assemblies.</title>
        <authorList>
            <person name="Souvorov A."/>
            <person name="Agarwala R."/>
            <person name="Lipman D.J."/>
        </authorList>
    </citation>
    <scope>NUCLEOTIDE SEQUENCE</scope>
    <source>
        <strain evidence="23">HN1000</strain>
    </source>
</reference>
<name>A0A031WJM7_CLODI</name>
<dbReference type="GO" id="GO:0046872">
    <property type="term" value="F:metal ion binding"/>
    <property type="evidence" value="ECO:0007669"/>
    <property type="project" value="UniProtKB-KW"/>
</dbReference>
<evidence type="ECO:0000313" key="27">
    <source>
        <dbReference type="Proteomes" id="UP000189137"/>
    </source>
</evidence>
<dbReference type="Proteomes" id="UP000372533">
    <property type="component" value="Unassembled WGS sequence"/>
</dbReference>
<proteinExistence type="inferred from homology"/>
<organism evidence="20">
    <name type="scientific">Clostridioides difficile</name>
    <name type="common">Peptoclostridium difficile</name>
    <dbReference type="NCBI Taxonomy" id="1496"/>
    <lineage>
        <taxon>Bacteria</taxon>
        <taxon>Bacillati</taxon>
        <taxon>Bacillota</taxon>
        <taxon>Clostridia</taxon>
        <taxon>Peptostreptococcales</taxon>
        <taxon>Peptostreptococcaceae</taxon>
        <taxon>Clostridioides</taxon>
    </lineage>
</organism>
<dbReference type="EMBL" id="DAEPXK010000078">
    <property type="protein sequence ID" value="HBH1544392.1"/>
    <property type="molecule type" value="Genomic_DNA"/>
</dbReference>
<dbReference type="Gene3D" id="3.20.20.70">
    <property type="entry name" value="Aldolase class I"/>
    <property type="match status" value="1"/>
</dbReference>
<dbReference type="GO" id="GO:0051536">
    <property type="term" value="F:iron-sulfur cluster binding"/>
    <property type="evidence" value="ECO:0007669"/>
    <property type="project" value="UniProtKB-KW"/>
</dbReference>
<dbReference type="PANTHER" id="PTHR48109">
    <property type="entry name" value="DIHYDROOROTATE DEHYDROGENASE (QUINONE), MITOCHONDRIAL-RELATED"/>
    <property type="match status" value="1"/>
</dbReference>
<dbReference type="EMBL" id="CAADAN010000024">
    <property type="protein sequence ID" value="VFD36443.1"/>
    <property type="molecule type" value="Genomic_DNA"/>
</dbReference>
<keyword evidence="11 20" id="KW-0560">Oxidoreductase</keyword>
<keyword evidence="13" id="KW-0411">Iron-sulfur</keyword>
<evidence type="ECO:0000313" key="22">
    <source>
        <dbReference type="EMBL" id="CDT55217.1"/>
    </source>
</evidence>
<evidence type="ECO:0000256" key="13">
    <source>
        <dbReference type="ARBA" id="ARBA00023014"/>
    </source>
</evidence>
<dbReference type="Proteomes" id="UP000189137">
    <property type="component" value="Unassembled WGS sequence"/>
</dbReference>
<evidence type="ECO:0000313" key="24">
    <source>
        <dbReference type="EMBL" id="SJS63436.1"/>
    </source>
</evidence>
<evidence type="ECO:0000256" key="8">
    <source>
        <dbReference type="ARBA" id="ARBA00022643"/>
    </source>
</evidence>
<evidence type="ECO:0000256" key="18">
    <source>
        <dbReference type="ARBA" id="ARBA00048996"/>
    </source>
</evidence>
<dbReference type="InterPro" id="IPR017896">
    <property type="entry name" value="4Fe4S_Fe-S-bd"/>
</dbReference>
<feature type="domain" description="4Fe-4S ferredoxin-type" evidence="19">
    <location>
        <begin position="333"/>
        <end position="362"/>
    </location>
</feature>
<comment type="pathway">
    <text evidence="3">Pyrimidine metabolism; UMP biosynthesis via de novo pathway; orotate from (S)-dihydroorotate (NAD(+) route): step 1/1.</text>
</comment>
<dbReference type="EMBL" id="LK932527">
    <property type="protein sequence ID" value="CDS89207.1"/>
    <property type="molecule type" value="Genomic_DNA"/>
</dbReference>
<keyword evidence="7" id="KW-0285">Flavoprotein</keyword>
<evidence type="ECO:0000259" key="19">
    <source>
        <dbReference type="PROSITE" id="PS51379"/>
    </source>
</evidence>
<dbReference type="SUPFAM" id="SSF51395">
    <property type="entry name" value="FMN-linked oxidoreductases"/>
    <property type="match status" value="1"/>
</dbReference>
<dbReference type="Proteomes" id="UP000411588">
    <property type="component" value="Unassembled WGS sequence"/>
</dbReference>
<dbReference type="SUPFAM" id="SSF54862">
    <property type="entry name" value="4Fe-4S ferredoxins"/>
    <property type="match status" value="1"/>
</dbReference>
<keyword evidence="9" id="KW-0479">Metal-binding</keyword>
<dbReference type="Gene3D" id="2.30.26.10">
    <property type="entry name" value="Dihydroorotate Dehydrogenase A, chain A, domain 2"/>
    <property type="match status" value="1"/>
</dbReference>
<dbReference type="OMA" id="VMHSLFE"/>
<dbReference type="Pfam" id="PF01180">
    <property type="entry name" value="DHO_dh"/>
    <property type="match status" value="1"/>
</dbReference>
<dbReference type="CDD" id="cd02810">
    <property type="entry name" value="DHOD_DHPD_FMN"/>
    <property type="match status" value="1"/>
</dbReference>
<evidence type="ECO:0000256" key="2">
    <source>
        <dbReference type="ARBA" id="ARBA00003616"/>
    </source>
</evidence>
<dbReference type="PANTHER" id="PTHR48109:SF1">
    <property type="entry name" value="DIHYDROOROTATE DEHYDROGENASE (FUMARATE)"/>
    <property type="match status" value="1"/>
</dbReference>
<evidence type="ECO:0000313" key="29">
    <source>
        <dbReference type="Proteomes" id="UP000411588"/>
    </source>
</evidence>
<evidence type="ECO:0000256" key="4">
    <source>
        <dbReference type="ARBA" id="ARBA00010804"/>
    </source>
</evidence>
<keyword evidence="10" id="KW-0665">Pyrimidine biosynthesis</keyword>
<dbReference type="InterPro" id="IPR013785">
    <property type="entry name" value="Aldolase_TIM"/>
</dbReference>
<comment type="cofactor">
    <cofactor evidence="1">
        <name>FMN</name>
        <dbReference type="ChEBI" id="CHEBI:58210"/>
    </cofactor>
</comment>
<dbReference type="KEGG" id="pdf:CD630DERM_31790"/>
<reference evidence="23" key="4">
    <citation type="submission" date="2021-06" db="EMBL/GenBank/DDBJ databases">
        <authorList>
            <consortium name="NCBI Pathogen Detection Project"/>
        </authorList>
    </citation>
    <scope>NUCLEOTIDE SEQUENCE</scope>
    <source>
        <strain evidence="23">HN1000</strain>
    </source>
</reference>
<evidence type="ECO:0000256" key="5">
    <source>
        <dbReference type="ARBA" id="ARBA00012061"/>
    </source>
</evidence>
<evidence type="ECO:0000313" key="21">
    <source>
        <dbReference type="EMBL" id="CDS89817.1"/>
    </source>
</evidence>
<keyword evidence="12" id="KW-0408">Iron</keyword>
<evidence type="ECO:0000256" key="16">
    <source>
        <dbReference type="ARBA" id="ARBA00032046"/>
    </source>
</evidence>
<dbReference type="InterPro" id="IPR005720">
    <property type="entry name" value="Dihydroorotate_DH_cat"/>
</dbReference>
<evidence type="ECO:0000256" key="11">
    <source>
        <dbReference type="ARBA" id="ARBA00023002"/>
    </source>
</evidence>
<comment type="similarity">
    <text evidence="4">Belongs to the dihydropyrimidine dehydrogenase family.</text>
</comment>
<evidence type="ECO:0000313" key="25">
    <source>
        <dbReference type="EMBL" id="VFD36443.1"/>
    </source>
</evidence>
<dbReference type="InterPro" id="IPR023359">
    <property type="entry name" value="Dihydro_DH_chainA_dom2"/>
</dbReference>
<gene>
    <name evidence="20" type="primary">pyrD</name>
    <name evidence="24" type="synonym">preA</name>
    <name evidence="25" type="synonym">pyrD_3</name>
    <name evidence="22" type="ORF">BN1095_560015</name>
    <name evidence="20" type="ORF">BN1096_720019</name>
    <name evidence="21" type="ORF">BN1097_730019</name>
    <name evidence="23" type="ORF">KRM00_003941</name>
    <name evidence="26" type="ORF">SAMEA1402366_02020</name>
    <name evidence="25" type="ORF">SAMEA1402399_03977</name>
    <name evidence="24" type="ORF">SAMEA3375112_02577</name>
</gene>
<dbReference type="Pfam" id="PF14697">
    <property type="entry name" value="Fer4_21"/>
    <property type="match status" value="1"/>
</dbReference>
<evidence type="ECO:0000256" key="17">
    <source>
        <dbReference type="ARBA" id="ARBA00032722"/>
    </source>
</evidence>
<dbReference type="PROSITE" id="PS51379">
    <property type="entry name" value="4FE4S_FER_2"/>
    <property type="match status" value="2"/>
</dbReference>
<evidence type="ECO:0000256" key="9">
    <source>
        <dbReference type="ARBA" id="ARBA00022723"/>
    </source>
</evidence>
<evidence type="ECO:0000313" key="28">
    <source>
        <dbReference type="Proteomes" id="UP000372533"/>
    </source>
</evidence>
<dbReference type="GO" id="GO:0006207">
    <property type="term" value="P:'de novo' pyrimidine nucleobase biosynthetic process"/>
    <property type="evidence" value="ECO:0007669"/>
    <property type="project" value="TreeGrafter"/>
</dbReference>
<sequence length="369" mass="39216">MANLKVNLYGMEFLNPIMTAAGPGAKDGALCQEAAKGGAGAICTKTISVLPADVPRPCMAKTNSGFLNTELWSELPKEQWIEEEYKKVKETGLPVIVSMGYSAEQIAEVAPLVKPYADAVELSTHYVGTDVAPIVNALKAAKAVLDVPVFMKMSPHTDIQTIAKAVEEAGADGLVMINSFGPCMAIDVNTGYPIMGSKAGYGWLSGAPIRPLAIRCIYEASQVVNIPIIGVGGITCGKDVAEMMMAGASAVQVCTEAILKGPSIYGKIAKELNEFLDENGYADVNEIKGLTHKKMAARGFRTHSVAPVVDDNKCIKCKQCVTSCVYEALEVTDKLNIDADKCFGCGLCVTRCPKGALSICYNQVEAMNE</sequence>
<evidence type="ECO:0000256" key="3">
    <source>
        <dbReference type="ARBA" id="ARBA00004715"/>
    </source>
</evidence>
<feature type="domain" description="4Fe-4S ferredoxin-type" evidence="19">
    <location>
        <begin position="305"/>
        <end position="332"/>
    </location>
</feature>
<evidence type="ECO:0000256" key="6">
    <source>
        <dbReference type="ARBA" id="ARBA00018101"/>
    </source>
</evidence>
<evidence type="ECO:0000256" key="1">
    <source>
        <dbReference type="ARBA" id="ARBA00001917"/>
    </source>
</evidence>
<dbReference type="EMBL" id="CAAJVP010000008">
    <property type="protein sequence ID" value="VHY07914.1"/>
    <property type="molecule type" value="Genomic_DNA"/>
</dbReference>
<comment type="catalytic activity">
    <reaction evidence="18">
        <text>(S)-dihydroorotate + NAD(+) = orotate + NADH + H(+)</text>
        <dbReference type="Rhea" id="RHEA:13513"/>
        <dbReference type="ChEBI" id="CHEBI:15378"/>
        <dbReference type="ChEBI" id="CHEBI:30839"/>
        <dbReference type="ChEBI" id="CHEBI:30864"/>
        <dbReference type="ChEBI" id="CHEBI:57540"/>
        <dbReference type="ChEBI" id="CHEBI:57945"/>
        <dbReference type="EC" id="1.3.1.14"/>
    </reaction>
</comment>
<dbReference type="EMBL" id="LK933249">
    <property type="protein sequence ID" value="CDT55217.1"/>
    <property type="molecule type" value="Genomic_DNA"/>
</dbReference>
<protein>
    <recommendedName>
        <fullName evidence="6">Dihydroorotate dehydrogenase B (NAD(+)), catalytic subunit</fullName>
        <ecNumber evidence="5">1.3.1.14</ecNumber>
    </recommendedName>
    <alternativeName>
        <fullName evidence="14">Dihydroorotate oxidase B</fullName>
    </alternativeName>
    <alternativeName>
        <fullName evidence="17">Dihydrothymine dehydrogenase</fullName>
    </alternativeName>
    <alternativeName>
        <fullName evidence="15">Dihydrouracil dehydrogenase</fullName>
    </alternativeName>
    <alternativeName>
        <fullName evidence="16">Orotate reductase (NADH)</fullName>
    </alternativeName>
</protein>
<dbReference type="EMBL" id="LK932413">
    <property type="protein sequence ID" value="CDS89817.1"/>
    <property type="molecule type" value="Genomic_DNA"/>
</dbReference>
<dbReference type="InterPro" id="IPR017900">
    <property type="entry name" value="4Fe4S_Fe_S_CS"/>
</dbReference>
<dbReference type="Proteomes" id="UP000878956">
    <property type="component" value="Unassembled WGS sequence"/>
</dbReference>
<dbReference type="PROSITE" id="PS00198">
    <property type="entry name" value="4FE4S_FER_1"/>
    <property type="match status" value="1"/>
</dbReference>
<dbReference type="InterPro" id="IPR050074">
    <property type="entry name" value="DHO_dehydrogenase"/>
</dbReference>
<evidence type="ECO:0000256" key="7">
    <source>
        <dbReference type="ARBA" id="ARBA00022630"/>
    </source>
</evidence>
<reference evidence="25 29" key="3">
    <citation type="submission" date="2019-02" db="EMBL/GenBank/DDBJ databases">
        <authorList>
            <consortium name="Pathogen Informatics"/>
        </authorList>
    </citation>
    <scope>NUCLEOTIDE SEQUENCE [LARGE SCALE GENOMIC DNA]</scope>
    <source>
        <strain evidence="29">clo34</strain>
        <strain evidence="25">Clo34</strain>
        <strain evidence="28">tl291</strain>
        <strain evidence="26">Tl291</strain>
        <strain evidence="24 27">VRECD0157</strain>
    </source>
</reference>
<evidence type="ECO:0000313" key="23">
    <source>
        <dbReference type="EMBL" id="HBH1544392.1"/>
    </source>
</evidence>